<feature type="non-terminal residue" evidence="2">
    <location>
        <position position="269"/>
    </location>
</feature>
<feature type="domain" description="DUF4476" evidence="1">
    <location>
        <begin position="8"/>
        <end position="78"/>
    </location>
</feature>
<proteinExistence type="predicted"/>
<sequence>GDGVTSVSQLKGATDEWKLQLLEALVTDAYLTCAQLKHIVRCFEGRDARTEAIIQAFGVLTDTENFYAVLEELEPASRQQVESRLGKVRMFFPENPTGRYTLMLSQLPHQCMAKQLLQQYILQYDAKLTHFPDRICFTTCIMDGVPTDVSDPHKLYLPQEGILELCFVDLRPPPPGSRSLSRQQFAVLMSHLVNEEKLDPVGLARHIDQPGLGIAVQALRRWEAWTRNHVISAFVPNLWSATHEIRKREEAAAEAAAAAAAAAAAGAAT</sequence>
<organism evidence="2 3">
    <name type="scientific">Astrephomene gubernaculifera</name>
    <dbReference type="NCBI Taxonomy" id="47775"/>
    <lineage>
        <taxon>Eukaryota</taxon>
        <taxon>Viridiplantae</taxon>
        <taxon>Chlorophyta</taxon>
        <taxon>core chlorophytes</taxon>
        <taxon>Chlorophyceae</taxon>
        <taxon>CS clade</taxon>
        <taxon>Chlamydomonadales</taxon>
        <taxon>Astrephomenaceae</taxon>
        <taxon>Astrephomene</taxon>
    </lineage>
</organism>
<dbReference type="Proteomes" id="UP001054857">
    <property type="component" value="Unassembled WGS sequence"/>
</dbReference>
<dbReference type="AlphaFoldDB" id="A0AAD3DN44"/>
<evidence type="ECO:0000259" key="1">
    <source>
        <dbReference type="Pfam" id="PF14771"/>
    </source>
</evidence>
<accession>A0AAD3DN44</accession>
<name>A0AAD3DN44_9CHLO</name>
<protein>
    <recommendedName>
        <fullName evidence="1">DUF4476 domain-containing protein</fullName>
    </recommendedName>
</protein>
<reference evidence="2 3" key="1">
    <citation type="journal article" date="2021" name="Sci. Rep.">
        <title>Genome sequencing of the multicellular alga Astrephomene provides insights into convergent evolution of germ-soma differentiation.</title>
        <authorList>
            <person name="Yamashita S."/>
            <person name="Yamamoto K."/>
            <person name="Matsuzaki R."/>
            <person name="Suzuki S."/>
            <person name="Yamaguchi H."/>
            <person name="Hirooka S."/>
            <person name="Minakuchi Y."/>
            <person name="Miyagishima S."/>
            <person name="Kawachi M."/>
            <person name="Toyoda A."/>
            <person name="Nozaki H."/>
        </authorList>
    </citation>
    <scope>NUCLEOTIDE SEQUENCE [LARGE SCALE GENOMIC DNA]</scope>
    <source>
        <strain evidence="2 3">NIES-4017</strain>
    </source>
</reference>
<keyword evidence="3" id="KW-1185">Reference proteome</keyword>
<gene>
    <name evidence="2" type="ORF">Agub_g6027</name>
</gene>
<feature type="non-terminal residue" evidence="2">
    <location>
        <position position="1"/>
    </location>
</feature>
<dbReference type="Pfam" id="PF14771">
    <property type="entry name" value="DUF4476"/>
    <property type="match status" value="1"/>
</dbReference>
<evidence type="ECO:0000313" key="3">
    <source>
        <dbReference type="Proteomes" id="UP001054857"/>
    </source>
</evidence>
<dbReference type="EMBL" id="BMAR01000008">
    <property type="protein sequence ID" value="GFR44939.1"/>
    <property type="molecule type" value="Genomic_DNA"/>
</dbReference>
<comment type="caution">
    <text evidence="2">The sequence shown here is derived from an EMBL/GenBank/DDBJ whole genome shotgun (WGS) entry which is preliminary data.</text>
</comment>
<dbReference type="InterPro" id="IPR028011">
    <property type="entry name" value="DUF4476"/>
</dbReference>
<evidence type="ECO:0000313" key="2">
    <source>
        <dbReference type="EMBL" id="GFR44939.1"/>
    </source>
</evidence>